<dbReference type="AlphaFoldDB" id="A0ABD0LPX4"/>
<evidence type="ECO:0000313" key="2">
    <source>
        <dbReference type="Proteomes" id="UP001519460"/>
    </source>
</evidence>
<protein>
    <submittedName>
        <fullName evidence="1">Uncharacterized protein</fullName>
    </submittedName>
</protein>
<dbReference type="EMBL" id="JACVVK020000033">
    <property type="protein sequence ID" value="KAK7501054.1"/>
    <property type="molecule type" value="Genomic_DNA"/>
</dbReference>
<organism evidence="1 2">
    <name type="scientific">Batillaria attramentaria</name>
    <dbReference type="NCBI Taxonomy" id="370345"/>
    <lineage>
        <taxon>Eukaryota</taxon>
        <taxon>Metazoa</taxon>
        <taxon>Spiralia</taxon>
        <taxon>Lophotrochozoa</taxon>
        <taxon>Mollusca</taxon>
        <taxon>Gastropoda</taxon>
        <taxon>Caenogastropoda</taxon>
        <taxon>Sorbeoconcha</taxon>
        <taxon>Cerithioidea</taxon>
        <taxon>Batillariidae</taxon>
        <taxon>Batillaria</taxon>
    </lineage>
</organism>
<accession>A0ABD0LPX4</accession>
<comment type="caution">
    <text evidence="1">The sequence shown here is derived from an EMBL/GenBank/DDBJ whole genome shotgun (WGS) entry which is preliminary data.</text>
</comment>
<name>A0ABD0LPX4_9CAEN</name>
<keyword evidence="2" id="KW-1185">Reference proteome</keyword>
<evidence type="ECO:0000313" key="1">
    <source>
        <dbReference type="EMBL" id="KAK7501054.1"/>
    </source>
</evidence>
<reference evidence="1 2" key="1">
    <citation type="journal article" date="2023" name="Sci. Data">
        <title>Genome assembly of the Korean intertidal mud-creeper Batillaria attramentaria.</title>
        <authorList>
            <person name="Patra A.K."/>
            <person name="Ho P.T."/>
            <person name="Jun S."/>
            <person name="Lee S.J."/>
            <person name="Kim Y."/>
            <person name="Won Y.J."/>
        </authorList>
    </citation>
    <scope>NUCLEOTIDE SEQUENCE [LARGE SCALE GENOMIC DNA]</scope>
    <source>
        <strain evidence="1">Wonlab-2016</strain>
    </source>
</reference>
<gene>
    <name evidence="1" type="ORF">BaRGS_00007539</name>
</gene>
<sequence length="95" mass="10987">MKCRRPSLRTWLPRNRLSNSRAEASCKLFLVCLLSSSDSSEAQTPWEEKALTYLQTYVAIPSWKTLYENKTEAAYQVRNTLLMTSLDTFTFPACR</sequence>
<proteinExistence type="predicted"/>
<dbReference type="Proteomes" id="UP001519460">
    <property type="component" value="Unassembled WGS sequence"/>
</dbReference>